<dbReference type="Proteomes" id="UP001569153">
    <property type="component" value="Unassembled WGS sequence"/>
</dbReference>
<organism evidence="1 2">
    <name type="scientific">Vibrio cortegadensis</name>
    <dbReference type="NCBI Taxonomy" id="1328770"/>
    <lineage>
        <taxon>Bacteria</taxon>
        <taxon>Pseudomonadati</taxon>
        <taxon>Pseudomonadota</taxon>
        <taxon>Gammaproteobacteria</taxon>
        <taxon>Vibrionales</taxon>
        <taxon>Vibrionaceae</taxon>
        <taxon>Vibrio</taxon>
    </lineage>
</organism>
<dbReference type="EMBL" id="JBGOOT010000008">
    <property type="protein sequence ID" value="MEZ8195591.1"/>
    <property type="molecule type" value="Genomic_DNA"/>
</dbReference>
<dbReference type="RefSeq" id="WP_240697112.1">
    <property type="nucleotide sequence ID" value="NZ_JBGONK010000025.1"/>
</dbReference>
<name>A0ABV4M7T3_9VIBR</name>
<keyword evidence="2" id="KW-1185">Reference proteome</keyword>
<sequence length="58" mass="6607">MINITPNKMPITNHHCLYLKRMLKMAMMLGTSQIQAGISSQRTAETAVAENENRIQLY</sequence>
<evidence type="ECO:0000313" key="1">
    <source>
        <dbReference type="EMBL" id="MEZ8195591.1"/>
    </source>
</evidence>
<reference evidence="1 2" key="1">
    <citation type="submission" date="2024-06" db="EMBL/GenBank/DDBJ databases">
        <authorList>
            <person name="Steensen K."/>
            <person name="Seneca J."/>
            <person name="Bartlau N."/>
            <person name="Yu A.X."/>
            <person name="Polz M.F."/>
        </authorList>
    </citation>
    <scope>NUCLEOTIDE SEQUENCE [LARGE SCALE GENOMIC DNA]</scope>
    <source>
        <strain evidence="1 2">FF146</strain>
    </source>
</reference>
<protein>
    <submittedName>
        <fullName evidence="1">Uncharacterized protein</fullName>
    </submittedName>
</protein>
<gene>
    <name evidence="1" type="ORF">ACED38_11960</name>
</gene>
<evidence type="ECO:0000313" key="2">
    <source>
        <dbReference type="Proteomes" id="UP001569153"/>
    </source>
</evidence>
<comment type="caution">
    <text evidence="1">The sequence shown here is derived from an EMBL/GenBank/DDBJ whole genome shotgun (WGS) entry which is preliminary data.</text>
</comment>
<proteinExistence type="predicted"/>
<accession>A0ABV4M7T3</accession>